<evidence type="ECO:0000256" key="3">
    <source>
        <dbReference type="ARBA" id="ARBA00022821"/>
    </source>
</evidence>
<name>A0ABM3II39_ZIZJJ</name>
<dbReference type="InterPro" id="IPR032675">
    <property type="entry name" value="LRR_dom_sf"/>
</dbReference>
<evidence type="ECO:0000259" key="5">
    <source>
        <dbReference type="Pfam" id="PF23282"/>
    </source>
</evidence>
<dbReference type="InterPro" id="IPR058192">
    <property type="entry name" value="WHD_ROQ1-like"/>
</dbReference>
<feature type="domain" description="Disease resistance protein Roq1-like winged-helix" evidence="5">
    <location>
        <begin position="1"/>
        <end position="69"/>
    </location>
</feature>
<sequence length="911" mass="104352">MFLDIACFITGEVYREEVENMFSCSDQYDVTIEITTLIDKSLLTESLYGCLSMHDLLREMGQAIVCDESKIPGNRSRLWTAKDVRHVLEKNKGTNAIQGISLNLSDCGIKKKVQVSPTTFSNMCHLRYLKIYGGGKQYDGEFGPRYLQVPENPFDISDELIYFHWDSYPLKYMPNFSPENLVGLIMRWSKLDKLWNEVELLDLEKLKKIDLSNSEHLTGIPSLSGAINLEIIDLQGCKNLVQIHLNLRNLCKLQILNLRHCYNLEKWEASESQEVPSSVPIGLDFSYCTGDRNRRILRNEVQLKIDASYCEHLTEIPNLSEAINLETITLQGCKSLVQVALNFQNHPMLRLLDLRECANLEECRDSENITTNNTTFIEEETSSSVPVELNFSNCKRLRSIPESIGKLKYPNLHLSECPNLEKFPEISSGGMECLHELSLNGTGIKELPESIENIKKLKQLSLNDCKRLKSLPQSIWKLKYLERLIVFDCPNLQGKFPEIWDVMECLDEIDLEGTGIEELPESIENIKKLKYLNLKDCKRLKSLPQSIWKLKYLEKLIVCACPNLQGKFPEIWDVMECLYEIDLEGTGIEELPESIENLTGLTNLNLCSCPQIKFLPKSLCKLSRLATLNLKECSSLEELPRLPLNLTSLFINYCESLKSIQQLPSSLLMFDAADCTSMKTISSCEAAHIHNGQYFGGLLPMVWRFENCLDLDYNTRNHIIADTLDGRIYDGCACPFVDIVYPGNEIPKWFNNVSTDDGNLINFRLPLNWFKFTDSRVPFVVCIVGVLNNFDDDDHDKRMRAVLLKYNINFKTNTCDGHRHKYIGGLAKTCLQANNRNADHVFIMHNRDMSLDKQVLRQLIRPRGCLNLRNVDALQASFSICLMEGASVNLNIKNCGIRFIYDYDRTKVRQY</sequence>
<accession>A0ABM3II39</accession>
<dbReference type="InterPro" id="IPR044974">
    <property type="entry name" value="Disease_R_plants"/>
</dbReference>
<dbReference type="RefSeq" id="XP_048328847.2">
    <property type="nucleotide sequence ID" value="XM_048472890.2"/>
</dbReference>
<keyword evidence="2" id="KW-0677">Repeat</keyword>
<evidence type="ECO:0000259" key="4">
    <source>
        <dbReference type="Pfam" id="PF20160"/>
    </source>
</evidence>
<keyword evidence="3" id="KW-0611">Plant defense</keyword>
<gene>
    <name evidence="8 9" type="primary">LOC107416793</name>
</gene>
<dbReference type="InterPro" id="IPR036390">
    <property type="entry name" value="WH_DNA-bd_sf"/>
</dbReference>
<dbReference type="RefSeq" id="XP_060672072.1">
    <property type="nucleotide sequence ID" value="XM_060816089.1"/>
</dbReference>
<dbReference type="Pfam" id="PF23286">
    <property type="entry name" value="LRR_13"/>
    <property type="match status" value="1"/>
</dbReference>
<feature type="domain" description="Disease resistance protein RPS4B/Roq1-like leucine-rich repeats" evidence="6">
    <location>
        <begin position="553"/>
        <end position="638"/>
    </location>
</feature>
<dbReference type="SUPFAM" id="SSF46785">
    <property type="entry name" value="Winged helix' DNA-binding domain"/>
    <property type="match status" value="1"/>
</dbReference>
<reference evidence="8 9" key="1">
    <citation type="submission" date="2025-05" db="UniProtKB">
        <authorList>
            <consortium name="RefSeq"/>
        </authorList>
    </citation>
    <scope>IDENTIFICATION</scope>
    <source>
        <tissue evidence="8 9">Seedling</tissue>
    </source>
</reference>
<evidence type="ECO:0000256" key="2">
    <source>
        <dbReference type="ARBA" id="ARBA00022737"/>
    </source>
</evidence>
<dbReference type="SUPFAM" id="SSF52058">
    <property type="entry name" value="L domain-like"/>
    <property type="match status" value="2"/>
</dbReference>
<protein>
    <submittedName>
        <fullName evidence="8 9">Disease resistance protein RPV1 isoform X1</fullName>
    </submittedName>
</protein>
<evidence type="ECO:0000313" key="8">
    <source>
        <dbReference type="RefSeq" id="XP_048328847.2"/>
    </source>
</evidence>
<organism evidence="7 8">
    <name type="scientific">Ziziphus jujuba</name>
    <name type="common">Chinese jujube</name>
    <name type="synonym">Ziziphus sativa</name>
    <dbReference type="NCBI Taxonomy" id="326968"/>
    <lineage>
        <taxon>Eukaryota</taxon>
        <taxon>Viridiplantae</taxon>
        <taxon>Streptophyta</taxon>
        <taxon>Embryophyta</taxon>
        <taxon>Tracheophyta</taxon>
        <taxon>Spermatophyta</taxon>
        <taxon>Magnoliopsida</taxon>
        <taxon>eudicotyledons</taxon>
        <taxon>Gunneridae</taxon>
        <taxon>Pentapetalae</taxon>
        <taxon>rosids</taxon>
        <taxon>fabids</taxon>
        <taxon>Rosales</taxon>
        <taxon>Rhamnaceae</taxon>
        <taxon>Paliureae</taxon>
        <taxon>Ziziphus</taxon>
    </lineage>
</organism>
<dbReference type="Gene3D" id="3.80.10.10">
    <property type="entry name" value="Ribonuclease Inhibitor"/>
    <property type="match status" value="3"/>
</dbReference>
<keyword evidence="7" id="KW-1185">Reference proteome</keyword>
<evidence type="ECO:0000313" key="9">
    <source>
        <dbReference type="RefSeq" id="XP_060672072.1"/>
    </source>
</evidence>
<evidence type="ECO:0000256" key="1">
    <source>
        <dbReference type="ARBA" id="ARBA00022614"/>
    </source>
</evidence>
<proteinExistence type="predicted"/>
<feature type="domain" description="C-JID" evidence="4">
    <location>
        <begin position="742"/>
        <end position="904"/>
    </location>
</feature>
<evidence type="ECO:0000313" key="7">
    <source>
        <dbReference type="Proteomes" id="UP001652623"/>
    </source>
</evidence>
<dbReference type="Proteomes" id="UP001652623">
    <property type="component" value="Chromosome 4"/>
</dbReference>
<dbReference type="PANTHER" id="PTHR11017">
    <property type="entry name" value="LEUCINE-RICH REPEAT-CONTAINING PROTEIN"/>
    <property type="match status" value="1"/>
</dbReference>
<dbReference type="InterPro" id="IPR045344">
    <property type="entry name" value="C-JID"/>
</dbReference>
<dbReference type="Pfam" id="PF23282">
    <property type="entry name" value="WHD_ROQ1"/>
    <property type="match status" value="1"/>
</dbReference>
<dbReference type="GeneID" id="107416793"/>
<dbReference type="Pfam" id="PF20160">
    <property type="entry name" value="C-JID"/>
    <property type="match status" value="1"/>
</dbReference>
<dbReference type="InterPro" id="IPR058546">
    <property type="entry name" value="RPS4B/Roq1-like_LRR"/>
</dbReference>
<evidence type="ECO:0000259" key="6">
    <source>
        <dbReference type="Pfam" id="PF23286"/>
    </source>
</evidence>
<keyword evidence="1" id="KW-0433">Leucine-rich repeat</keyword>
<dbReference type="PANTHER" id="PTHR11017:SF479">
    <property type="entry name" value="DISEASE RESISTANCE PROTEIN (TIR-NBS-LRR CLASS) FAMILY"/>
    <property type="match status" value="1"/>
</dbReference>